<name>A0A5A7N579_9PROT</name>
<dbReference type="AlphaFoldDB" id="A0A5A7N579"/>
<keyword evidence="2" id="KW-0812">Transmembrane</keyword>
<feature type="region of interest" description="Disordered" evidence="1">
    <location>
        <begin position="161"/>
        <end position="208"/>
    </location>
</feature>
<proteinExistence type="predicted"/>
<keyword evidence="2" id="KW-1133">Transmembrane helix</keyword>
<accession>A0A5A7N579</accession>
<reference evidence="3 4" key="1">
    <citation type="submission" date="2019-09" db="EMBL/GenBank/DDBJ databases">
        <title>NBRP : Genome information of microbial organism related human and environment.</title>
        <authorList>
            <person name="Hattori M."/>
            <person name="Oshima K."/>
            <person name="Inaba H."/>
            <person name="Suda W."/>
            <person name="Sakamoto M."/>
            <person name="Iino T."/>
            <person name="Kitahara M."/>
            <person name="Oshida Y."/>
            <person name="Iida T."/>
            <person name="Kudo T."/>
            <person name="Itoh T."/>
            <person name="Ohkuma M."/>
        </authorList>
    </citation>
    <scope>NUCLEOTIDE SEQUENCE [LARGE SCALE GENOMIC DNA]</scope>
    <source>
        <strain evidence="3 4">Mie-1</strain>
    </source>
</reference>
<evidence type="ECO:0008006" key="5">
    <source>
        <dbReference type="Google" id="ProtNLM"/>
    </source>
</evidence>
<dbReference type="Proteomes" id="UP000325187">
    <property type="component" value="Unassembled WGS sequence"/>
</dbReference>
<dbReference type="EMBL" id="BKCM01000020">
    <property type="protein sequence ID" value="GER02209.1"/>
    <property type="molecule type" value="Genomic_DNA"/>
</dbReference>
<protein>
    <recommendedName>
        <fullName evidence="5">Transmembrane protein</fullName>
    </recommendedName>
</protein>
<dbReference type="RefSeq" id="WP_150002867.1">
    <property type="nucleotide sequence ID" value="NZ_BKCM01000020.1"/>
</dbReference>
<keyword evidence="4" id="KW-1185">Reference proteome</keyword>
<evidence type="ECO:0000313" key="3">
    <source>
        <dbReference type="EMBL" id="GER02209.1"/>
    </source>
</evidence>
<organism evidence="3 4">
    <name type="scientific">Iodidimonas gelatinilytica</name>
    <dbReference type="NCBI Taxonomy" id="1236966"/>
    <lineage>
        <taxon>Bacteria</taxon>
        <taxon>Pseudomonadati</taxon>
        <taxon>Pseudomonadota</taxon>
        <taxon>Alphaproteobacteria</taxon>
        <taxon>Iodidimonadales</taxon>
        <taxon>Iodidimonadaceae</taxon>
        <taxon>Iodidimonas</taxon>
    </lineage>
</organism>
<sequence>MNRFPLPMPPVRASLTGALVATSVLVLGLDTHEIHLWWLEILRDIDRWLGWTGFISHDDWMYLYNNWPSTAFLKVNSYLSLAVFLFAITTIASWVMLLTRLQFIKRLQEVHGMIEAISLHYINLQHRIPNLEQQADTALWKVNDIVSELAVLKEWLKRAREEPPAGPSPEVAFDNTAASSYPPVREREHMPQFEEEEKEKNYDFDFEL</sequence>
<evidence type="ECO:0000313" key="4">
    <source>
        <dbReference type="Proteomes" id="UP000325187"/>
    </source>
</evidence>
<comment type="caution">
    <text evidence="3">The sequence shown here is derived from an EMBL/GenBank/DDBJ whole genome shotgun (WGS) entry which is preliminary data.</text>
</comment>
<evidence type="ECO:0000256" key="1">
    <source>
        <dbReference type="SAM" id="MobiDB-lite"/>
    </source>
</evidence>
<evidence type="ECO:0000256" key="2">
    <source>
        <dbReference type="SAM" id="Phobius"/>
    </source>
</evidence>
<feature type="compositionally biased region" description="Basic and acidic residues" evidence="1">
    <location>
        <begin position="184"/>
        <end position="208"/>
    </location>
</feature>
<keyword evidence="2" id="KW-0472">Membrane</keyword>
<gene>
    <name evidence="3" type="ORF">JCM17845_28320</name>
</gene>
<feature type="transmembrane region" description="Helical" evidence="2">
    <location>
        <begin position="78"/>
        <end position="98"/>
    </location>
</feature>